<protein>
    <recommendedName>
        <fullName evidence="11">tRNA-splicing ligase RtcB</fullName>
        <ecNumber evidence="11">6.5.1.-</ecNumber>
    </recommendedName>
</protein>
<dbReference type="Proteomes" id="UP000011991">
    <property type="component" value="Unassembled WGS sequence"/>
</dbReference>
<comment type="cofactor">
    <cofactor evidence="10 11">
        <name>Mn(2+)</name>
        <dbReference type="ChEBI" id="CHEBI:29035"/>
    </cofactor>
    <text evidence="10 11">Binds 2 manganese ions per subunit.</text>
</comment>
<proteinExistence type="inferred from homology"/>
<keyword evidence="4" id="KW-0692">RNA repair</keyword>
<evidence type="ECO:0000256" key="6">
    <source>
        <dbReference type="ARBA" id="ARBA00023211"/>
    </source>
</evidence>
<dbReference type="GO" id="GO:0046872">
    <property type="term" value="F:metal ion binding"/>
    <property type="evidence" value="ECO:0007669"/>
    <property type="project" value="UniProtKB-UniRule"/>
</dbReference>
<comment type="catalytic activity">
    <reaction evidence="7">
        <text>a 3'-end 3'-phospho-ribonucleotide-RNA + a 5'-end dephospho-ribonucleoside-RNA + GTP = a ribonucleotidyl-ribonucleotide-RNA + GMP + diphosphate</text>
        <dbReference type="Rhea" id="RHEA:68076"/>
        <dbReference type="Rhea" id="RHEA-COMP:10463"/>
        <dbReference type="Rhea" id="RHEA-COMP:13936"/>
        <dbReference type="Rhea" id="RHEA-COMP:17355"/>
        <dbReference type="ChEBI" id="CHEBI:33019"/>
        <dbReference type="ChEBI" id="CHEBI:37565"/>
        <dbReference type="ChEBI" id="CHEBI:58115"/>
        <dbReference type="ChEBI" id="CHEBI:83062"/>
        <dbReference type="ChEBI" id="CHEBI:138284"/>
        <dbReference type="ChEBI" id="CHEBI:173118"/>
        <dbReference type="EC" id="6.5.1.8"/>
    </reaction>
</comment>
<dbReference type="PATRIC" id="fig|1265738.3.peg.1961"/>
<evidence type="ECO:0000313" key="12">
    <source>
        <dbReference type="EMBL" id="EMI21128.1"/>
    </source>
</evidence>
<evidence type="ECO:0000256" key="4">
    <source>
        <dbReference type="ARBA" id="ARBA00022800"/>
    </source>
</evidence>
<evidence type="ECO:0000256" key="2">
    <source>
        <dbReference type="ARBA" id="ARBA00022723"/>
    </source>
</evidence>
<feature type="binding site" evidence="10">
    <location>
        <position position="283"/>
    </location>
    <ligand>
        <name>Mn(2+)</name>
        <dbReference type="ChEBI" id="CHEBI:29035"/>
        <label>2</label>
    </ligand>
</feature>
<feature type="binding site" evidence="9">
    <location>
        <begin position="375"/>
        <end position="376"/>
    </location>
    <ligand>
        <name>GMP</name>
        <dbReference type="ChEBI" id="CHEBI:58115"/>
    </ligand>
</feature>
<evidence type="ECO:0000256" key="8">
    <source>
        <dbReference type="PIRSR" id="PIRSR601233-1"/>
    </source>
</evidence>
<keyword evidence="13" id="KW-1185">Reference proteome</keyword>
<accession>M5RP66</accession>
<feature type="binding site" evidence="9">
    <location>
        <position position="428"/>
    </location>
    <ligand>
        <name>GMP</name>
        <dbReference type="ChEBI" id="CHEBI:58115"/>
    </ligand>
</feature>
<keyword evidence="2 10" id="KW-0479">Metal-binding</keyword>
<feature type="binding site" evidence="10">
    <location>
        <position position="249"/>
    </location>
    <ligand>
        <name>Mn(2+)</name>
        <dbReference type="ChEBI" id="CHEBI:29035"/>
        <label>1</label>
    </ligand>
</feature>
<dbReference type="AlphaFoldDB" id="M5RP66"/>
<dbReference type="SUPFAM" id="SSF103365">
    <property type="entry name" value="Hypothetical protein PH1602"/>
    <property type="match status" value="1"/>
</dbReference>
<name>M5RP66_9BACT</name>
<dbReference type="PANTHER" id="PTHR11118">
    <property type="entry name" value="RNA-SPLICING LIGASE RTCB HOMOLOG"/>
    <property type="match status" value="1"/>
</dbReference>
<keyword evidence="6 10" id="KW-0464">Manganese</keyword>
<feature type="binding site" evidence="9">
    <location>
        <position position="520"/>
    </location>
    <ligand>
        <name>GMP</name>
        <dbReference type="ChEBI" id="CHEBI:58115"/>
    </ligand>
</feature>
<dbReference type="GO" id="GO:0170057">
    <property type="term" value="F:RNA ligase (GTP) activity"/>
    <property type="evidence" value="ECO:0007669"/>
    <property type="project" value="UniProtKB-EC"/>
</dbReference>
<comment type="caution">
    <text evidence="12">The sequence shown here is derived from an EMBL/GenBank/DDBJ whole genome shotgun (WGS) entry which is preliminary data.</text>
</comment>
<dbReference type="InterPro" id="IPR036025">
    <property type="entry name" value="RtcB-like_sf"/>
</dbReference>
<feature type="binding site" evidence="9">
    <location>
        <begin position="248"/>
        <end position="252"/>
    </location>
    <ligand>
        <name>GMP</name>
        <dbReference type="ChEBI" id="CHEBI:58115"/>
    </ligand>
</feature>
<dbReference type="EMBL" id="ANOG01000277">
    <property type="protein sequence ID" value="EMI21128.1"/>
    <property type="molecule type" value="Genomic_DNA"/>
</dbReference>
<evidence type="ECO:0000256" key="5">
    <source>
        <dbReference type="ARBA" id="ARBA00023134"/>
    </source>
</evidence>
<comment type="similarity">
    <text evidence="11">Belongs to the RtcB family.</text>
</comment>
<sequence>MRFVFFISAAQPDKLARKLTSNEGIAMHTTLHKPAPTKMIATGEATAILPTETTPPIKVIGTEAIRDTFDDVCLQQAINSRLAPGVTDVVLNPDAHLGYGAPVGCVMVSPTHIYPGPVGVDIKCSMSLLQLDVPADVIEDRQTRRALISAICQRTPTGAGKGQRSAKKSRPVNRTLGKQLVIEGASESVCQQLGIPAEWADRCEDSFHLGHDDTRDALGNRLDVLLAQRHMSNFSDKMSQLGSYGGGNHFGECEVVHVAEDDRSRSVAETFGLRDGKVAFLSHCGSRGFGHNLASGQFKTLQQKFSKWDIPLPAGDRQLVYAPLGTSEADDYLDDMALGANFATANHLLINALVLEAFQEVLPGTTGSLVYFISHNIARKENMDNRPTWVHRKGATRAFPAGHYALRETPFADSGHPILLPGNPRDGSAVMVADAGAEKACFSVNHGAGRTLGRRHANRVLDQATIDDEFEQHDILSNCRFYPKDEAPAAYKDFEEVLRSVKTAGLASEVARLKARFVIKDASKADD</sequence>
<gene>
    <name evidence="11" type="primary">rtcB</name>
    <name evidence="12" type="ORF">RMSM_01959</name>
</gene>
<dbReference type="Pfam" id="PF01139">
    <property type="entry name" value="RtcB"/>
    <property type="match status" value="1"/>
</dbReference>
<comment type="subunit">
    <text evidence="11">Monomer.</text>
</comment>
<evidence type="ECO:0000256" key="3">
    <source>
        <dbReference type="ARBA" id="ARBA00022741"/>
    </source>
</evidence>
<keyword evidence="1 11" id="KW-0436">Ligase</keyword>
<dbReference type="Gene3D" id="3.90.1860.10">
    <property type="entry name" value="tRNA-splicing ligase RtcB"/>
    <property type="match status" value="1"/>
</dbReference>
<organism evidence="12 13">
    <name type="scientific">Rhodopirellula maiorica SM1</name>
    <dbReference type="NCBI Taxonomy" id="1265738"/>
    <lineage>
        <taxon>Bacteria</taxon>
        <taxon>Pseudomonadati</taxon>
        <taxon>Planctomycetota</taxon>
        <taxon>Planctomycetia</taxon>
        <taxon>Pirellulales</taxon>
        <taxon>Pirellulaceae</taxon>
        <taxon>Novipirellula</taxon>
    </lineage>
</organism>
<dbReference type="GO" id="GO:0006396">
    <property type="term" value="P:RNA processing"/>
    <property type="evidence" value="ECO:0007669"/>
    <property type="project" value="InterPro"/>
</dbReference>
<dbReference type="GO" id="GO:0042245">
    <property type="term" value="P:RNA repair"/>
    <property type="evidence" value="ECO:0007669"/>
    <property type="project" value="UniProtKB-KW"/>
</dbReference>
<keyword evidence="3 9" id="KW-0547">Nucleotide-binding</keyword>
<dbReference type="PANTHER" id="PTHR11118:SF1">
    <property type="entry name" value="RNA-SPLICING LIGASE RTCB HOMOLOG"/>
    <property type="match status" value="1"/>
</dbReference>
<feature type="active site" description="GMP-histidine intermediate" evidence="8">
    <location>
        <position position="446"/>
    </location>
</feature>
<feature type="binding site" evidence="10">
    <location>
        <position position="375"/>
    </location>
    <ligand>
        <name>Mn(2+)</name>
        <dbReference type="ChEBI" id="CHEBI:29035"/>
        <label>2</label>
    </ligand>
</feature>
<evidence type="ECO:0000256" key="1">
    <source>
        <dbReference type="ARBA" id="ARBA00022598"/>
    </source>
</evidence>
<dbReference type="EC" id="6.5.1.-" evidence="11"/>
<reference evidence="12 13" key="1">
    <citation type="journal article" date="2013" name="Mar. Genomics">
        <title>Expression of sulfatases in Rhodopirellula baltica and the diversity of sulfatases in the genus Rhodopirellula.</title>
        <authorList>
            <person name="Wegner C.E."/>
            <person name="Richter-Heitmann T."/>
            <person name="Klindworth A."/>
            <person name="Klockow C."/>
            <person name="Richter M."/>
            <person name="Achstetter T."/>
            <person name="Glockner F.O."/>
            <person name="Harder J."/>
        </authorList>
    </citation>
    <scope>NUCLEOTIDE SEQUENCE [LARGE SCALE GENOMIC DNA]</scope>
    <source>
        <strain evidence="12 13">SM1</strain>
    </source>
</reference>
<feature type="binding site" evidence="9">
    <location>
        <begin position="446"/>
        <end position="449"/>
    </location>
    <ligand>
        <name>GMP</name>
        <dbReference type="ChEBI" id="CHEBI:58115"/>
    </ligand>
</feature>
<dbReference type="GO" id="GO:0003972">
    <property type="term" value="F:RNA ligase (ATP) activity"/>
    <property type="evidence" value="ECO:0007669"/>
    <property type="project" value="TreeGrafter"/>
</dbReference>
<dbReference type="InterPro" id="IPR001233">
    <property type="entry name" value="RtcB"/>
</dbReference>
<evidence type="ECO:0000256" key="7">
    <source>
        <dbReference type="ARBA" id="ARBA00047746"/>
    </source>
</evidence>
<evidence type="ECO:0000256" key="9">
    <source>
        <dbReference type="PIRSR" id="PIRSR601233-2"/>
    </source>
</evidence>
<evidence type="ECO:0000256" key="11">
    <source>
        <dbReference type="RuleBase" id="RU371113"/>
    </source>
</evidence>
<evidence type="ECO:0000313" key="13">
    <source>
        <dbReference type="Proteomes" id="UP000011991"/>
    </source>
</evidence>
<dbReference type="FunFam" id="3.90.1860.10:FF:000008">
    <property type="entry name" value="RNA-splicing ligase RtcB"/>
    <property type="match status" value="1"/>
</dbReference>
<dbReference type="GO" id="GO:0005525">
    <property type="term" value="F:GTP binding"/>
    <property type="evidence" value="ECO:0007669"/>
    <property type="project" value="UniProtKB-KW"/>
</dbReference>
<feature type="binding site" evidence="10">
    <location>
        <position position="121"/>
    </location>
    <ligand>
        <name>Mn(2+)</name>
        <dbReference type="ChEBI" id="CHEBI:29035"/>
        <label>1</label>
    </ligand>
</feature>
<keyword evidence="5 9" id="KW-0342">GTP-binding</keyword>
<evidence type="ECO:0000256" key="10">
    <source>
        <dbReference type="PIRSR" id="PIRSR601233-3"/>
    </source>
</evidence>